<name>A0A7C4Q349_9CHLR</name>
<organism evidence="4">
    <name type="scientific">Bellilinea caldifistulae</name>
    <dbReference type="NCBI Taxonomy" id="360411"/>
    <lineage>
        <taxon>Bacteria</taxon>
        <taxon>Bacillati</taxon>
        <taxon>Chloroflexota</taxon>
        <taxon>Anaerolineae</taxon>
        <taxon>Anaerolineales</taxon>
        <taxon>Anaerolineaceae</taxon>
        <taxon>Bellilinea</taxon>
    </lineage>
</organism>
<dbReference type="InterPro" id="IPR050922">
    <property type="entry name" value="LytR/CpsA/Psr_CW_biosynth"/>
</dbReference>
<dbReference type="NCBIfam" id="TIGR00350">
    <property type="entry name" value="lytR_cpsA_psr"/>
    <property type="match status" value="1"/>
</dbReference>
<dbReference type="Pfam" id="PF03816">
    <property type="entry name" value="LytR_cpsA_psr"/>
    <property type="match status" value="1"/>
</dbReference>
<feature type="domain" description="Cell envelope-related transcriptional attenuator" evidence="2">
    <location>
        <begin position="132"/>
        <end position="286"/>
    </location>
</feature>
<dbReference type="Pfam" id="PF13399">
    <property type="entry name" value="LytR_C"/>
    <property type="match status" value="1"/>
</dbReference>
<evidence type="ECO:0000259" key="3">
    <source>
        <dbReference type="Pfam" id="PF13399"/>
    </source>
</evidence>
<accession>A0A7C4Q349</accession>
<dbReference type="Gene3D" id="3.30.70.2390">
    <property type="match status" value="1"/>
</dbReference>
<comment type="caution">
    <text evidence="4">The sequence shown here is derived from an EMBL/GenBank/DDBJ whole genome shotgun (WGS) entry which is preliminary data.</text>
</comment>
<dbReference type="AlphaFoldDB" id="A0A7C4Q349"/>
<dbReference type="EMBL" id="DSXR01000046">
    <property type="protein sequence ID" value="HGS86713.1"/>
    <property type="molecule type" value="Genomic_DNA"/>
</dbReference>
<evidence type="ECO:0000256" key="1">
    <source>
        <dbReference type="ARBA" id="ARBA00006068"/>
    </source>
</evidence>
<evidence type="ECO:0000259" key="2">
    <source>
        <dbReference type="Pfam" id="PF03816"/>
    </source>
</evidence>
<gene>
    <name evidence="4" type="ORF">ENT17_03755</name>
</gene>
<dbReference type="PANTHER" id="PTHR33392:SF6">
    <property type="entry name" value="POLYISOPRENYL-TEICHOIC ACID--PEPTIDOGLYCAN TEICHOIC ACID TRANSFERASE TAGU"/>
    <property type="match status" value="1"/>
</dbReference>
<dbReference type="InterPro" id="IPR004474">
    <property type="entry name" value="LytR_CpsA_psr"/>
</dbReference>
<comment type="similarity">
    <text evidence="1">Belongs to the LytR/CpsA/Psr (LCP) family.</text>
</comment>
<dbReference type="InterPro" id="IPR027381">
    <property type="entry name" value="LytR/CpsA/Psr_C"/>
</dbReference>
<feature type="domain" description="LytR/CpsA/Psr regulator C-terminal" evidence="3">
    <location>
        <begin position="395"/>
        <end position="482"/>
    </location>
</feature>
<evidence type="ECO:0000313" key="4">
    <source>
        <dbReference type="EMBL" id="HGS86713.1"/>
    </source>
</evidence>
<dbReference type="PANTHER" id="PTHR33392">
    <property type="entry name" value="POLYISOPRENYL-TEICHOIC ACID--PEPTIDOGLYCAN TEICHOIC ACID TRANSFERASE TAGU"/>
    <property type="match status" value="1"/>
</dbReference>
<reference evidence="4" key="1">
    <citation type="journal article" date="2020" name="mSystems">
        <title>Genome- and Community-Level Interaction Insights into Carbon Utilization and Element Cycling Functions of Hydrothermarchaeota in Hydrothermal Sediment.</title>
        <authorList>
            <person name="Zhou Z."/>
            <person name="Liu Y."/>
            <person name="Xu W."/>
            <person name="Pan J."/>
            <person name="Luo Z.H."/>
            <person name="Li M."/>
        </authorList>
    </citation>
    <scope>NUCLEOTIDE SEQUENCE [LARGE SCALE GENOMIC DNA]</scope>
    <source>
        <strain evidence="4">SpSt-556</strain>
    </source>
</reference>
<sequence>MDLAPCGGMIRTSVRYRKIKMAQRQQRMAYKRTPLDRVTLIVLIAFIVLAVITAVVTFNVARDLFKSWTATPLEGIAVGSSSNNPAVPTLPPNTILQPAGGPQPQPWDGKNRVNVLLMGLDYRDWEAGEVPRTDTMMLFTLDPISNTAGILSIPRDMWVNIPGYDYHKINQAYYFGELDKLPGGGPALAMETVKQFLGVDIQYYAQIDFNAFVRFIDEIKGVKIRVEEPITVVVMGTNRKITLEPGVVTLPGDIALAYARQRYTEGGDFDRARRQQQVVLAIRDRILSFDMLPTLITRAPVLYNELASGVRTNMSLEQVIRLAWLAQQIPEQNIKRAVIGTDAVEFGTSPDGLDILIPIPDRIRLIRDEIFTSGGPVGPVALAEDPASLMQAEAARVSVQNGSGTDGLAGQTATWLRDQGFNVVDESNADQFYNVTTFFVYNGKPYTLRYLTTLMDIQNPRVYNRYDPNAPYDIAVVVGSDWAASNPMP</sequence>
<protein>
    <submittedName>
        <fullName evidence="4">LytR family transcriptional regulator</fullName>
    </submittedName>
</protein>
<dbReference type="Gene3D" id="3.40.630.190">
    <property type="entry name" value="LCP protein"/>
    <property type="match status" value="1"/>
</dbReference>
<proteinExistence type="inferred from homology"/>